<dbReference type="Proteomes" id="UP000092018">
    <property type="component" value="Chromosome 2"/>
</dbReference>
<name>A0AAN0XYK3_9VIBR</name>
<dbReference type="PROSITE" id="PS50966">
    <property type="entry name" value="ZF_SWIM"/>
    <property type="match status" value="1"/>
</dbReference>
<keyword evidence="1" id="KW-0862">Zinc</keyword>
<evidence type="ECO:0000256" key="1">
    <source>
        <dbReference type="PROSITE-ProRule" id="PRU00325"/>
    </source>
</evidence>
<protein>
    <recommendedName>
        <fullName evidence="2">SWIM-type domain-containing protein</fullName>
    </recommendedName>
</protein>
<sequence>MLLVERIKSAIEDKTYKRGVALANKGKVVNVQTKGSTVMGEVLGTHRYSVALDGGAHLYGTCTCPAADFQAICKHMVALAIVHEQGSSNNLPSLENWLNKRSKAELLQSLVEVIEQDEALHTIWHQKMELSLNPPSEKELKKLITKALPKRNIWDYRKVAIYFQNATEQLQAPLDVAKSLESEVRLEFFGALMNRLGLVLYQVDDSYGYRLELEHSVREGFRQSYSGITWDNHQKAKWLVNELTKSSEMYAEVLQQAVESDTQVRDLFLSSCVSKLESNVKLNDESRRLLIRILIDGAASWQEEVKYKALIAKDCSDYLHLAEICLKHDEELDAEDWLLRAKHKISDDFDLQCWNEMELQVLHALGDVKHAWQKAMANFVSKPNCEAWQRLLNSSELLHVDLFDKKNEIEKSILRCLDLVANNALESEIKQVLILFYLHFSQPEKGKHYIGQNHETPAAQKLGLALLIDETDYALSLLDKSITKDIQRGTKTNYHWADKKLDKIYQQIKSNARVLEVFSEYKANLEQLHKRKTTFIKLLHARDDYYVPNK</sequence>
<dbReference type="KEGG" id="vbr:A6E01_17620"/>
<gene>
    <name evidence="3" type="ORF">A6E01_17620</name>
</gene>
<keyword evidence="1" id="KW-0479">Metal-binding</keyword>
<dbReference type="EMBL" id="CP016178">
    <property type="protein sequence ID" value="ANO34993.1"/>
    <property type="molecule type" value="Genomic_DNA"/>
</dbReference>
<dbReference type="Pfam" id="PF04434">
    <property type="entry name" value="SWIM"/>
    <property type="match status" value="1"/>
</dbReference>
<proteinExistence type="predicted"/>
<feature type="domain" description="SWIM-type" evidence="2">
    <location>
        <begin position="48"/>
        <end position="84"/>
    </location>
</feature>
<dbReference type="GO" id="GO:0008270">
    <property type="term" value="F:zinc ion binding"/>
    <property type="evidence" value="ECO:0007669"/>
    <property type="project" value="UniProtKB-KW"/>
</dbReference>
<reference evidence="3 4" key="1">
    <citation type="submission" date="2016-06" db="EMBL/GenBank/DDBJ databases">
        <title>Adaptive Radiation by Waves of Gene Transfer Leads to Fine-Scale Resource Partitioning in Marine Microbes.</title>
        <authorList>
            <person name="Hehemann J.-H."/>
            <person name="Arevalo P."/>
            <person name="Datta M.S."/>
            <person name="Yu X."/>
            <person name="Corzett C."/>
            <person name="Henschel A."/>
            <person name="Preheim S.P."/>
            <person name="Timberlake S."/>
            <person name="Alm E.J."/>
            <person name="Polz M.F."/>
        </authorList>
    </citation>
    <scope>NUCLEOTIDE SEQUENCE [LARGE SCALE GENOMIC DNA]</scope>
    <source>
        <strain evidence="3 4">FF50</strain>
    </source>
</reference>
<dbReference type="AlphaFoldDB" id="A0AAN0XYK3"/>
<evidence type="ECO:0000313" key="3">
    <source>
        <dbReference type="EMBL" id="ANO34993.1"/>
    </source>
</evidence>
<organism evidence="3 4">
    <name type="scientific">Vibrio breoganii</name>
    <dbReference type="NCBI Taxonomy" id="553239"/>
    <lineage>
        <taxon>Bacteria</taxon>
        <taxon>Pseudomonadati</taxon>
        <taxon>Pseudomonadota</taxon>
        <taxon>Gammaproteobacteria</taxon>
        <taxon>Vibrionales</taxon>
        <taxon>Vibrionaceae</taxon>
        <taxon>Vibrio</taxon>
    </lineage>
</organism>
<dbReference type="InterPro" id="IPR007527">
    <property type="entry name" value="Znf_SWIM"/>
</dbReference>
<evidence type="ECO:0000313" key="4">
    <source>
        <dbReference type="Proteomes" id="UP000092018"/>
    </source>
</evidence>
<evidence type="ECO:0000259" key="2">
    <source>
        <dbReference type="PROSITE" id="PS50966"/>
    </source>
</evidence>
<accession>A0AAN0XYK3</accession>
<keyword evidence="1" id="KW-0863">Zinc-finger</keyword>
<dbReference type="RefSeq" id="WP_065210875.1">
    <property type="nucleotide sequence ID" value="NZ_CP016178.1"/>
</dbReference>